<dbReference type="InterPro" id="IPR054722">
    <property type="entry name" value="PolX-like_BBD"/>
</dbReference>
<dbReference type="Pfam" id="PF22936">
    <property type="entry name" value="Pol_BBD"/>
    <property type="match status" value="1"/>
</dbReference>
<proteinExistence type="predicted"/>
<keyword evidence="3" id="KW-1185">Reference proteome</keyword>
<reference evidence="2 3" key="1">
    <citation type="journal article" date="2017" name="Nat. Commun.">
        <title>Genome assembly with in vitro proximity ligation data and whole-genome triplication in lettuce.</title>
        <authorList>
            <person name="Reyes-Chin-Wo S."/>
            <person name="Wang Z."/>
            <person name="Yang X."/>
            <person name="Kozik A."/>
            <person name="Arikit S."/>
            <person name="Song C."/>
            <person name="Xia L."/>
            <person name="Froenicke L."/>
            <person name="Lavelle D.O."/>
            <person name="Truco M.J."/>
            <person name="Xia R."/>
            <person name="Zhu S."/>
            <person name="Xu C."/>
            <person name="Xu H."/>
            <person name="Xu X."/>
            <person name="Cox K."/>
            <person name="Korf I."/>
            <person name="Meyers B.C."/>
            <person name="Michelmore R.W."/>
        </authorList>
    </citation>
    <scope>NUCLEOTIDE SEQUENCE [LARGE SCALE GENOMIC DNA]</scope>
    <source>
        <strain evidence="3">cv. Salinas</strain>
        <tissue evidence="2">Seedlings</tissue>
    </source>
</reference>
<dbReference type="EMBL" id="NBSK02000009">
    <property type="protein sequence ID" value="KAJ0187257.1"/>
    <property type="molecule type" value="Genomic_DNA"/>
</dbReference>
<gene>
    <name evidence="2" type="ORF">LSAT_V11C900474900</name>
</gene>
<dbReference type="AlphaFoldDB" id="A0A9R1UHQ1"/>
<evidence type="ECO:0000313" key="3">
    <source>
        <dbReference type="Proteomes" id="UP000235145"/>
    </source>
</evidence>
<evidence type="ECO:0000259" key="1">
    <source>
        <dbReference type="Pfam" id="PF22936"/>
    </source>
</evidence>
<comment type="caution">
    <text evidence="2">The sequence shown here is derived from an EMBL/GenBank/DDBJ whole genome shotgun (WGS) entry which is preliminary data.</text>
</comment>
<organism evidence="2 3">
    <name type="scientific">Lactuca sativa</name>
    <name type="common">Garden lettuce</name>
    <dbReference type="NCBI Taxonomy" id="4236"/>
    <lineage>
        <taxon>Eukaryota</taxon>
        <taxon>Viridiplantae</taxon>
        <taxon>Streptophyta</taxon>
        <taxon>Embryophyta</taxon>
        <taxon>Tracheophyta</taxon>
        <taxon>Spermatophyta</taxon>
        <taxon>Magnoliopsida</taxon>
        <taxon>eudicotyledons</taxon>
        <taxon>Gunneridae</taxon>
        <taxon>Pentapetalae</taxon>
        <taxon>asterids</taxon>
        <taxon>campanulids</taxon>
        <taxon>Asterales</taxon>
        <taxon>Asteraceae</taxon>
        <taxon>Cichorioideae</taxon>
        <taxon>Cichorieae</taxon>
        <taxon>Lactucinae</taxon>
        <taxon>Lactuca</taxon>
    </lineage>
</organism>
<accession>A0A9R1UHQ1</accession>
<dbReference type="Proteomes" id="UP000235145">
    <property type="component" value="Unassembled WGS sequence"/>
</dbReference>
<evidence type="ECO:0000313" key="2">
    <source>
        <dbReference type="EMBL" id="KAJ0187257.1"/>
    </source>
</evidence>
<feature type="domain" description="Retrovirus-related Pol polyprotein from transposon TNT 1-94-like beta-barrel" evidence="1">
    <location>
        <begin position="50"/>
        <end position="115"/>
    </location>
</feature>
<name>A0A9R1UHQ1_LACSA</name>
<protein>
    <recommendedName>
        <fullName evidence="1">Retrovirus-related Pol polyprotein from transposon TNT 1-94-like beta-barrel domain-containing protein</fullName>
    </recommendedName>
</protein>
<sequence>MTPQTKARIFKSNVECSSDLAVKKKPKSNVKGKKISESNCVIDVSKEHIWYFDSSCSRHITIFKSILEDFIKNDGPIVTYGDNGNGATKGYGTIKCKVVLFKNVFYHNVISINQLCDADYEVHFNKIEGENVTILTANRQNDIYVLDMFFADNSLHRFFFYRVQYHLN</sequence>